<comment type="caution">
    <text evidence="1">The sequence shown here is derived from an EMBL/GenBank/DDBJ whole genome shotgun (WGS) entry which is preliminary data.</text>
</comment>
<evidence type="ECO:0000313" key="2">
    <source>
        <dbReference type="Proteomes" id="UP000326757"/>
    </source>
</evidence>
<reference evidence="1 2" key="1">
    <citation type="submission" date="2019-06" db="EMBL/GenBank/DDBJ databases">
        <title>Genome Sequence of the Brown Rot Fungal Pathogen Monilinia laxa.</title>
        <authorList>
            <person name="De Miccolis Angelini R.M."/>
            <person name="Landi L."/>
            <person name="Abate D."/>
            <person name="Pollastro S."/>
            <person name="Romanazzi G."/>
            <person name="Faretra F."/>
        </authorList>
    </citation>
    <scope>NUCLEOTIDE SEQUENCE [LARGE SCALE GENOMIC DNA]</scope>
    <source>
        <strain evidence="1 2">Mlax316</strain>
    </source>
</reference>
<gene>
    <name evidence="1" type="ORF">EYC80_010775</name>
</gene>
<name>A0A5N6JM96_MONLA</name>
<proteinExistence type="predicted"/>
<protein>
    <submittedName>
        <fullName evidence="1">Uncharacterized protein</fullName>
    </submittedName>
</protein>
<sequence length="119" mass="13305">MTLIRASFSSPRRPPYRLARALHYTIQLLTIDRRIQQHAGLYPLHAQKVETPSSFTESEPNGTTAIEKGFHSTTVRSSNWNLNPCFMINGFAILPSSSPFGGLKFQYLPYSAPPSPVKV</sequence>
<evidence type="ECO:0000313" key="1">
    <source>
        <dbReference type="EMBL" id="KAB8288872.1"/>
    </source>
</evidence>
<keyword evidence="2" id="KW-1185">Reference proteome</keyword>
<dbReference type="Proteomes" id="UP000326757">
    <property type="component" value="Unassembled WGS sequence"/>
</dbReference>
<dbReference type="EMBL" id="VIGI01000023">
    <property type="protein sequence ID" value="KAB8288872.1"/>
    <property type="molecule type" value="Genomic_DNA"/>
</dbReference>
<accession>A0A5N6JM96</accession>
<dbReference type="AlphaFoldDB" id="A0A5N6JM96"/>
<organism evidence="1 2">
    <name type="scientific">Monilinia laxa</name>
    <name type="common">Brown rot fungus</name>
    <name type="synonym">Sclerotinia laxa</name>
    <dbReference type="NCBI Taxonomy" id="61186"/>
    <lineage>
        <taxon>Eukaryota</taxon>
        <taxon>Fungi</taxon>
        <taxon>Dikarya</taxon>
        <taxon>Ascomycota</taxon>
        <taxon>Pezizomycotina</taxon>
        <taxon>Leotiomycetes</taxon>
        <taxon>Helotiales</taxon>
        <taxon>Sclerotiniaceae</taxon>
        <taxon>Monilinia</taxon>
    </lineage>
</organism>